<feature type="domain" description="Primosomal protein N' 3' DNA-binding" evidence="10">
    <location>
        <begin position="48"/>
        <end position="146"/>
    </location>
</feature>
<dbReference type="Pfam" id="PF17764">
    <property type="entry name" value="PriA_3primeBD"/>
    <property type="match status" value="1"/>
</dbReference>
<dbReference type="EMBL" id="JBDXMX010000013">
    <property type="protein sequence ID" value="MEO9249276.1"/>
    <property type="molecule type" value="Genomic_DNA"/>
</dbReference>
<comment type="caution">
    <text evidence="11">The sequence shown here is derived from an EMBL/GenBank/DDBJ whole genome shotgun (WGS) entry which is preliminary data.</text>
</comment>
<comment type="caution">
    <text evidence="8">As this protein does not have any detectable helicase domains, it probably does not have helicase activity.</text>
</comment>
<dbReference type="InterPro" id="IPR041222">
    <property type="entry name" value="PriA_3primeBD"/>
</dbReference>
<accession>A0ABV0IM97</accession>
<dbReference type="Gene3D" id="3.40.50.300">
    <property type="entry name" value="P-loop containing nucleotide triphosphate hydrolases"/>
    <property type="match status" value="1"/>
</dbReference>
<evidence type="ECO:0000256" key="2">
    <source>
        <dbReference type="ARBA" id="ARBA00022705"/>
    </source>
</evidence>
<feature type="region of interest" description="Disordered" evidence="9">
    <location>
        <begin position="158"/>
        <end position="188"/>
    </location>
</feature>
<evidence type="ECO:0000313" key="12">
    <source>
        <dbReference type="Proteomes" id="UP001484097"/>
    </source>
</evidence>
<feature type="binding site" evidence="8">
    <location>
        <position position="441"/>
    </location>
    <ligand>
        <name>Zn(2+)</name>
        <dbReference type="ChEBI" id="CHEBI:29105"/>
        <label>1</label>
    </ligand>
</feature>
<evidence type="ECO:0000259" key="10">
    <source>
        <dbReference type="Pfam" id="PF17764"/>
    </source>
</evidence>
<keyword evidence="4 8" id="KW-0547">Nucleotide-binding</keyword>
<keyword evidence="6 8" id="KW-0067">ATP-binding</keyword>
<organism evidence="11 12">
    <name type="scientific">Citricoccus nitrophenolicus</name>
    <dbReference type="NCBI Taxonomy" id="863575"/>
    <lineage>
        <taxon>Bacteria</taxon>
        <taxon>Bacillati</taxon>
        <taxon>Actinomycetota</taxon>
        <taxon>Actinomycetes</taxon>
        <taxon>Micrococcales</taxon>
        <taxon>Micrococcaceae</taxon>
        <taxon>Citricoccus</taxon>
    </lineage>
</organism>
<keyword evidence="5 8" id="KW-0862">Zinc</keyword>
<keyword evidence="12" id="KW-1185">Reference proteome</keyword>
<comment type="function">
    <text evidence="8">Initiates the restart of stalled replication forks, which reloads the replicative helicase on sites other than the origin of replication. Recognizes and binds to abandoned replication forks and remodels them to uncover a helicase loading site. Promotes assembly of the primosome at these replication forks.</text>
</comment>
<evidence type="ECO:0000256" key="1">
    <source>
        <dbReference type="ARBA" id="ARBA00022515"/>
    </source>
</evidence>
<feature type="compositionally biased region" description="Low complexity" evidence="9">
    <location>
        <begin position="165"/>
        <end position="183"/>
    </location>
</feature>
<feature type="binding site" evidence="8">
    <location>
        <position position="453"/>
    </location>
    <ligand>
        <name>Zn(2+)</name>
        <dbReference type="ChEBI" id="CHEBI:29105"/>
        <label>2</label>
    </ligand>
</feature>
<evidence type="ECO:0000256" key="3">
    <source>
        <dbReference type="ARBA" id="ARBA00022723"/>
    </source>
</evidence>
<feature type="binding site" evidence="8">
    <location>
        <position position="472"/>
    </location>
    <ligand>
        <name>Zn(2+)</name>
        <dbReference type="ChEBI" id="CHEBI:29105"/>
        <label>2</label>
    </ligand>
</feature>
<gene>
    <name evidence="8" type="primary">priA</name>
    <name evidence="11" type="ORF">ABDK96_16455</name>
</gene>
<feature type="binding site" evidence="8">
    <location>
        <position position="484"/>
    </location>
    <ligand>
        <name>Zn(2+)</name>
        <dbReference type="ChEBI" id="CHEBI:29105"/>
        <label>1</label>
    </ligand>
</feature>
<reference evidence="11 12" key="1">
    <citation type="submission" date="2024-05" db="EMBL/GenBank/DDBJ databases">
        <authorList>
            <person name="Yi C."/>
        </authorList>
    </citation>
    <scope>NUCLEOTIDE SEQUENCE [LARGE SCALE GENOMIC DNA]</scope>
    <source>
        <strain evidence="11 12">XS13</strain>
    </source>
</reference>
<dbReference type="Gene3D" id="3.40.1440.60">
    <property type="entry name" value="PriA, 3(prime) DNA-binding domain"/>
    <property type="match status" value="1"/>
</dbReference>
<comment type="subunit">
    <text evidence="8">Component of the replication restart primosome.</text>
</comment>
<dbReference type="InterPro" id="IPR042115">
    <property type="entry name" value="PriA_3primeBD_sf"/>
</dbReference>
<evidence type="ECO:0000256" key="8">
    <source>
        <dbReference type="HAMAP-Rule" id="MF_00983"/>
    </source>
</evidence>
<feature type="binding site" evidence="8">
    <location>
        <position position="450"/>
    </location>
    <ligand>
        <name>Zn(2+)</name>
        <dbReference type="ChEBI" id="CHEBI:29105"/>
        <label>2</label>
    </ligand>
</feature>
<evidence type="ECO:0000256" key="9">
    <source>
        <dbReference type="SAM" id="MobiDB-lite"/>
    </source>
</evidence>
<keyword evidence="3 8" id="KW-0479">Metal-binding</keyword>
<name>A0ABV0IM97_9MICC</name>
<sequence>MGTPGPRGRPARRRRLVDEPLFDLPVPPPVTGLPEVAGGWPDEPVARVLLDSGVPHLDREFDYLVPRALDDGARPGVRVKVRFGHQDVMGWLMSRGSEPSTGAKLLPLRSVVSPEPVLTPEVRDLARAVASRYAGTVADVLRVAVPPRVAKVEKALNAEAESPEATGAGPDDAAAAAAGARPDPQGRFDWTRLHGAEAFFGQVAAGEGPRAALTVPSAHGEWDAADLLADAAARTAEAGRAAVVVVPDQRDLDRLCRALDARVGTAGYARLTADDGPTPRYRAFLQLRRGLRRIAVGTRSAIWAPVEHPGLVAVWNDDDTLHAEQRSPYQHVREVALLRSELAGAGLLLASTTRTPEVQRMVESGWLGEFGVDRATIHAATPRVVSTADSWETERDPLLARARLPQAAWKAAREGLEGTQGKPGPVLVQVGRSGFIPALICRDCGTPARCRHCTGPLGFPDRTASARHETACRWCGRREREYSCPDCGSPRLRAGSRGVDRTAEELGRAFPNTPVLSSSGDHILSTVDGTPALVVATTGAEPVAAGGYAAALLLDGDSQLQREGLRTPGQVLSRWFAAAALVRPRDHGGVVVVTASQEDVVGALVRMDPPGYASRQLAERRELHLPPAARMAEVSGPLDAVLSFIELVELPAGAQELPWIGPVPVEEIAGAGAGAAGSLGAAGEPPRHRALLFFPYGAARAVVESLRAARSAASARRLTDPVRVRIDPVDLP</sequence>
<dbReference type="PANTHER" id="PTHR30580">
    <property type="entry name" value="PRIMOSOMAL PROTEIN N"/>
    <property type="match status" value="1"/>
</dbReference>
<evidence type="ECO:0000313" key="11">
    <source>
        <dbReference type="EMBL" id="MEO9249276.1"/>
    </source>
</evidence>
<comment type="cofactor">
    <cofactor evidence="8">
        <name>Zn(2+)</name>
        <dbReference type="ChEBI" id="CHEBI:29105"/>
    </cofactor>
    <text evidence="8">Binds 2 zinc ions per subunit.</text>
</comment>
<keyword evidence="7 8" id="KW-0238">DNA-binding</keyword>
<dbReference type="InterPro" id="IPR005259">
    <property type="entry name" value="PriA"/>
</dbReference>
<feature type="binding site" evidence="8">
    <location>
        <position position="487"/>
    </location>
    <ligand>
        <name>Zn(2+)</name>
        <dbReference type="ChEBI" id="CHEBI:29105"/>
        <label>1</label>
    </ligand>
</feature>
<keyword evidence="1 8" id="KW-0639">Primosome</keyword>
<dbReference type="InterPro" id="IPR027417">
    <property type="entry name" value="P-loop_NTPase"/>
</dbReference>
<dbReference type="HAMAP" id="MF_00983">
    <property type="entry name" value="PriA"/>
    <property type="match status" value="1"/>
</dbReference>
<comment type="similarity">
    <text evidence="8">Belongs to the helicase family. PriA subfamily.</text>
</comment>
<evidence type="ECO:0000256" key="4">
    <source>
        <dbReference type="ARBA" id="ARBA00022741"/>
    </source>
</evidence>
<evidence type="ECO:0000256" key="7">
    <source>
        <dbReference type="ARBA" id="ARBA00023125"/>
    </source>
</evidence>
<feature type="binding site" evidence="8">
    <location>
        <position position="475"/>
    </location>
    <ligand>
        <name>Zn(2+)</name>
        <dbReference type="ChEBI" id="CHEBI:29105"/>
        <label>2</label>
    </ligand>
</feature>
<feature type="binding site" evidence="8">
    <location>
        <position position="444"/>
    </location>
    <ligand>
        <name>Zn(2+)</name>
        <dbReference type="ChEBI" id="CHEBI:29105"/>
        <label>1</label>
    </ligand>
</feature>
<protein>
    <recommendedName>
        <fullName evidence="8">Probable replication restart protein PriA</fullName>
    </recommendedName>
    <alternativeName>
        <fullName evidence="8">Putative ATP-dependent DNA helicase PriA</fullName>
    </alternativeName>
</protein>
<keyword evidence="2 8" id="KW-0235">DNA replication</keyword>
<evidence type="ECO:0000256" key="5">
    <source>
        <dbReference type="ARBA" id="ARBA00022833"/>
    </source>
</evidence>
<dbReference type="PANTHER" id="PTHR30580:SF0">
    <property type="entry name" value="PRIMOSOMAL PROTEIN N"/>
    <property type="match status" value="1"/>
</dbReference>
<dbReference type="Proteomes" id="UP001484097">
    <property type="component" value="Unassembled WGS sequence"/>
</dbReference>
<evidence type="ECO:0000256" key="6">
    <source>
        <dbReference type="ARBA" id="ARBA00022840"/>
    </source>
</evidence>
<proteinExistence type="inferred from homology"/>